<organism evidence="9 10">
    <name type="scientific">Roseburia hominis</name>
    <dbReference type="NCBI Taxonomy" id="301301"/>
    <lineage>
        <taxon>Bacteria</taxon>
        <taxon>Bacillati</taxon>
        <taxon>Bacillota</taxon>
        <taxon>Clostridia</taxon>
        <taxon>Lachnospirales</taxon>
        <taxon>Lachnospiraceae</taxon>
        <taxon>Roseburia</taxon>
    </lineage>
</organism>
<dbReference type="Gene3D" id="1.10.10.10">
    <property type="entry name" value="Winged helix-like DNA-binding domain superfamily/Winged helix DNA-binding domain"/>
    <property type="match status" value="3"/>
</dbReference>
<reference evidence="9 10" key="1">
    <citation type="submission" date="2018-08" db="EMBL/GenBank/DDBJ databases">
        <title>A genome reference for cultivated species of the human gut microbiota.</title>
        <authorList>
            <person name="Zou Y."/>
            <person name="Xue W."/>
            <person name="Luo G."/>
        </authorList>
    </citation>
    <scope>NUCLEOTIDE SEQUENCE [LARGE SCALE GENOMIC DNA]</scope>
    <source>
        <strain evidence="9 10">AF22-12AC</strain>
    </source>
</reference>
<sequence>MQEVQVKEVARREKGRVFFRFDNGTEFTLYRSEIRGLPQAESTLLMTEDVYLPVSLYEKILTEIVGKRAKKRALFLLERMDRTESQLCEKLRQNGYPEECVAAAVEYVKQYHYIDDLRYAKQYIRYHQQKKSSQRLKMDLMKKGVGREQIEQALAEEFVSDERAQIAELLEKRHYDAAQADRREQQRMYQFLMRRGFKSSDILAVMREEHFFDEF</sequence>
<evidence type="ECO:0000256" key="4">
    <source>
        <dbReference type="ARBA" id="ARBA00022490"/>
    </source>
</evidence>
<evidence type="ECO:0000259" key="8">
    <source>
        <dbReference type="Pfam" id="PF21982"/>
    </source>
</evidence>
<evidence type="ECO:0000256" key="2">
    <source>
        <dbReference type="ARBA" id="ARBA00009695"/>
    </source>
</evidence>
<comment type="caution">
    <text evidence="9">The sequence shown here is derived from an EMBL/GenBank/DDBJ whole genome shotgun (WGS) entry which is preliminary data.</text>
</comment>
<comment type="subcellular location">
    <subcellularLocation>
        <location evidence="1 5">Cytoplasm</location>
    </subcellularLocation>
</comment>
<evidence type="ECO:0000256" key="1">
    <source>
        <dbReference type="ARBA" id="ARBA00004496"/>
    </source>
</evidence>
<name>A0A395VE80_9FIRM</name>
<evidence type="ECO:0000313" key="9">
    <source>
        <dbReference type="EMBL" id="RGS41802.1"/>
    </source>
</evidence>
<dbReference type="InterPro" id="IPR053925">
    <property type="entry name" value="RecX_HTH_3rd"/>
</dbReference>
<dbReference type="Pfam" id="PF02631">
    <property type="entry name" value="RecX_HTH2"/>
    <property type="match status" value="1"/>
</dbReference>
<protein>
    <recommendedName>
        <fullName evidence="3 5">Regulatory protein RecX</fullName>
    </recommendedName>
</protein>
<comment type="function">
    <text evidence="5">Modulates RecA activity.</text>
</comment>
<evidence type="ECO:0000313" key="10">
    <source>
        <dbReference type="Proteomes" id="UP000266172"/>
    </source>
</evidence>
<evidence type="ECO:0000259" key="7">
    <source>
        <dbReference type="Pfam" id="PF21981"/>
    </source>
</evidence>
<dbReference type="InterPro" id="IPR053924">
    <property type="entry name" value="RecX_HTH_2nd"/>
</dbReference>
<proteinExistence type="inferred from homology"/>
<dbReference type="GO" id="GO:0006282">
    <property type="term" value="P:regulation of DNA repair"/>
    <property type="evidence" value="ECO:0007669"/>
    <property type="project" value="UniProtKB-UniRule"/>
</dbReference>
<accession>A0A395VE80</accession>
<dbReference type="HAMAP" id="MF_01114">
    <property type="entry name" value="RecX"/>
    <property type="match status" value="1"/>
</dbReference>
<gene>
    <name evidence="5" type="primary">recX</name>
    <name evidence="9" type="ORF">DWX93_00185</name>
</gene>
<dbReference type="Proteomes" id="UP000266172">
    <property type="component" value="Unassembled WGS sequence"/>
</dbReference>
<dbReference type="Pfam" id="PF21981">
    <property type="entry name" value="RecX_HTH3"/>
    <property type="match status" value="1"/>
</dbReference>
<dbReference type="GO" id="GO:0005737">
    <property type="term" value="C:cytoplasm"/>
    <property type="evidence" value="ECO:0007669"/>
    <property type="project" value="UniProtKB-SubCell"/>
</dbReference>
<dbReference type="InterPro" id="IPR003783">
    <property type="entry name" value="Regulatory_RecX"/>
</dbReference>
<comment type="similarity">
    <text evidence="2 5">Belongs to the RecX family.</text>
</comment>
<keyword evidence="4 5" id="KW-0963">Cytoplasm</keyword>
<dbReference type="Pfam" id="PF21982">
    <property type="entry name" value="RecX_HTH1"/>
    <property type="match status" value="1"/>
</dbReference>
<evidence type="ECO:0000259" key="6">
    <source>
        <dbReference type="Pfam" id="PF02631"/>
    </source>
</evidence>
<evidence type="ECO:0000256" key="5">
    <source>
        <dbReference type="HAMAP-Rule" id="MF_01114"/>
    </source>
</evidence>
<feature type="domain" description="RecX first three-helical" evidence="8">
    <location>
        <begin position="69"/>
        <end position="107"/>
    </location>
</feature>
<dbReference type="EMBL" id="QRVL01000001">
    <property type="protein sequence ID" value="RGS41802.1"/>
    <property type="molecule type" value="Genomic_DNA"/>
</dbReference>
<feature type="domain" description="RecX second three-helical" evidence="6">
    <location>
        <begin position="115"/>
        <end position="154"/>
    </location>
</feature>
<evidence type="ECO:0000256" key="3">
    <source>
        <dbReference type="ARBA" id="ARBA00018111"/>
    </source>
</evidence>
<feature type="domain" description="RecX third three-helical" evidence="7">
    <location>
        <begin position="161"/>
        <end position="206"/>
    </location>
</feature>
<dbReference type="RefSeq" id="WP_118096037.1">
    <property type="nucleotide sequence ID" value="NZ_CAUFGO010000008.1"/>
</dbReference>
<dbReference type="InterPro" id="IPR053926">
    <property type="entry name" value="RecX_HTH_1st"/>
</dbReference>
<dbReference type="PANTHER" id="PTHR33602:SF1">
    <property type="entry name" value="REGULATORY PROTEIN RECX FAMILY PROTEIN"/>
    <property type="match status" value="1"/>
</dbReference>
<dbReference type="PANTHER" id="PTHR33602">
    <property type="entry name" value="REGULATORY PROTEIN RECX FAMILY PROTEIN"/>
    <property type="match status" value="1"/>
</dbReference>
<dbReference type="InterPro" id="IPR036388">
    <property type="entry name" value="WH-like_DNA-bd_sf"/>
</dbReference>
<dbReference type="AlphaFoldDB" id="A0A395VE80"/>